<comment type="caution">
    <text evidence="1">The sequence shown here is derived from an EMBL/GenBank/DDBJ whole genome shotgun (WGS) entry which is preliminary data.</text>
</comment>
<dbReference type="EMBL" id="QICD01000002">
    <property type="protein sequence ID" value="RNL48482.1"/>
    <property type="molecule type" value="Genomic_DNA"/>
</dbReference>
<dbReference type="Proteomes" id="UP000278632">
    <property type="component" value="Unassembled WGS sequence"/>
</dbReference>
<proteinExistence type="predicted"/>
<protein>
    <submittedName>
        <fullName evidence="1">Uncharacterized protein</fullName>
    </submittedName>
</protein>
<accession>A0A3N0BJM9</accession>
<keyword evidence="2" id="KW-1185">Reference proteome</keyword>
<organism evidence="1 2">
    <name type="scientific">Paraeggerthella hongkongensis</name>
    <dbReference type="NCBI Taxonomy" id="230658"/>
    <lineage>
        <taxon>Bacteria</taxon>
        <taxon>Bacillati</taxon>
        <taxon>Actinomycetota</taxon>
        <taxon>Coriobacteriia</taxon>
        <taxon>Eggerthellales</taxon>
        <taxon>Eggerthellaceae</taxon>
        <taxon>Paraeggerthella</taxon>
    </lineage>
</organism>
<reference evidence="2" key="1">
    <citation type="submission" date="2018-05" db="EMBL/GenBank/DDBJ databases">
        <title>Genome Sequencing of selected type strains of the family Eggerthellaceae.</title>
        <authorList>
            <person name="Danylec N."/>
            <person name="Stoll D.A."/>
            <person name="Doetsch A."/>
            <person name="Huch M."/>
        </authorList>
    </citation>
    <scope>NUCLEOTIDE SEQUENCE [LARGE SCALE GENOMIC DNA]</scope>
    <source>
        <strain evidence="2">DSM 16106</strain>
    </source>
</reference>
<sequence>MVFDKSMHIAWSQVFFVGGRVSTRARAQHWGKNRACGGRLRFHCQFQEAAFGHCAAVGNVLSANPSLSNEFVERAAHHVRRTVDAVGDTAAEGCGRF</sequence>
<gene>
    <name evidence="1" type="ORF">DMP08_02430</name>
</gene>
<name>A0A3N0BJM9_9ACTN</name>
<evidence type="ECO:0000313" key="2">
    <source>
        <dbReference type="Proteomes" id="UP000278632"/>
    </source>
</evidence>
<evidence type="ECO:0000313" key="1">
    <source>
        <dbReference type="EMBL" id="RNL48482.1"/>
    </source>
</evidence>
<dbReference type="AlphaFoldDB" id="A0A3N0BJM9"/>